<dbReference type="STRING" id="658445.H744_2c2360"/>
<evidence type="ECO:0000256" key="5">
    <source>
        <dbReference type="ARBA" id="ARBA00022692"/>
    </source>
</evidence>
<dbReference type="InterPro" id="IPR035906">
    <property type="entry name" value="MetI-like_sf"/>
</dbReference>
<dbReference type="PROSITE" id="PS50928">
    <property type="entry name" value="ABC_TM1"/>
    <property type="match status" value="1"/>
</dbReference>
<dbReference type="AlphaFoldDB" id="A0A0C5WPF4"/>
<dbReference type="PANTHER" id="PTHR30614">
    <property type="entry name" value="MEMBRANE COMPONENT OF AMINO ACID ABC TRANSPORTER"/>
    <property type="match status" value="1"/>
</dbReference>
<evidence type="ECO:0000313" key="11">
    <source>
        <dbReference type="EMBL" id="AJR09023.1"/>
    </source>
</evidence>
<feature type="transmembrane region" description="Helical" evidence="9">
    <location>
        <begin position="226"/>
        <end position="245"/>
    </location>
</feature>
<dbReference type="PANTHER" id="PTHR30614:SF37">
    <property type="entry name" value="AMINO-ACID ABC TRANSPORTER PERMEASE PROTEIN YHDX-RELATED"/>
    <property type="match status" value="1"/>
</dbReference>
<dbReference type="Pfam" id="PF00528">
    <property type="entry name" value="BPD_transp_1"/>
    <property type="match status" value="1"/>
</dbReference>
<evidence type="ECO:0000256" key="7">
    <source>
        <dbReference type="ARBA" id="ARBA00022989"/>
    </source>
</evidence>
<evidence type="ECO:0000259" key="10">
    <source>
        <dbReference type="PROSITE" id="PS50928"/>
    </source>
</evidence>
<sequence>MPPPVSVFFYTGCVVLAAKNTKKLLYNPTFRSVLFQALAAAALCYFVYSIINNALTNLDQRGIATGFGFLSQEAGFGIGLSLIDYDETYSYGRTFFVGLLNTALVSVLGILLATLLGFIIGIARLSSNWLVSRFAAVYIEIFRNVPLLLQIFFWYFAVLQALPSPRNSLSFGESVFLNVRGLYFAKPVFGPNAYWIGLALIAAIVSGISYAIYAKKKQKATGQQSPILWVSLSLLVVLPTFSYFASGQPVYLEVPELKGFNFRGGIGIIPELAALLLALSIYTASFIAEIVRAGINAVSHGQTEAALSLGLPQGKTLRLVVIPQALRIIIPPLTSQYLNLTKNSSLAMAIGYPDLVSVFAGTTLNQTGQAIEIIAMTMAVYLALSLFTSLLMNIYNRKVALVER</sequence>
<comment type="subcellular location">
    <subcellularLocation>
        <location evidence="1">Cell inner membrane</location>
        <topology evidence="1">Multi-pass membrane protein</topology>
    </subcellularLocation>
    <subcellularLocation>
        <location evidence="9">Cell membrane</location>
        <topology evidence="9">Multi-pass membrane protein</topology>
    </subcellularLocation>
</comment>
<dbReference type="InterPro" id="IPR010065">
    <property type="entry name" value="AA_ABC_transptr_permease_3TM"/>
</dbReference>
<protein>
    <submittedName>
        <fullName evidence="11">Putative amino acid ABC transporter, permease protein</fullName>
    </submittedName>
</protein>
<dbReference type="GO" id="GO:0022857">
    <property type="term" value="F:transmembrane transporter activity"/>
    <property type="evidence" value="ECO:0007669"/>
    <property type="project" value="InterPro"/>
</dbReference>
<keyword evidence="5 9" id="KW-0812">Transmembrane</keyword>
<evidence type="ECO:0000313" key="12">
    <source>
        <dbReference type="Proteomes" id="UP000032303"/>
    </source>
</evidence>
<keyword evidence="4" id="KW-1003">Cell membrane</keyword>
<dbReference type="NCBIfam" id="TIGR01726">
    <property type="entry name" value="HEQRo_perm_3TM"/>
    <property type="match status" value="1"/>
</dbReference>
<evidence type="ECO:0000256" key="9">
    <source>
        <dbReference type="RuleBase" id="RU363032"/>
    </source>
</evidence>
<dbReference type="InterPro" id="IPR000515">
    <property type="entry name" value="MetI-like"/>
</dbReference>
<evidence type="ECO:0000256" key="4">
    <source>
        <dbReference type="ARBA" id="ARBA00022475"/>
    </source>
</evidence>
<feature type="transmembrane region" description="Helical" evidence="9">
    <location>
        <begin position="346"/>
        <end position="364"/>
    </location>
</feature>
<keyword evidence="12" id="KW-1185">Reference proteome</keyword>
<feature type="transmembrane region" description="Helical" evidence="9">
    <location>
        <begin position="33"/>
        <end position="51"/>
    </location>
</feature>
<organism evidence="11 12">
    <name type="scientific">Photobacterium gaetbulicola Gung47</name>
    <dbReference type="NCBI Taxonomy" id="658445"/>
    <lineage>
        <taxon>Bacteria</taxon>
        <taxon>Pseudomonadati</taxon>
        <taxon>Pseudomonadota</taxon>
        <taxon>Gammaproteobacteria</taxon>
        <taxon>Vibrionales</taxon>
        <taxon>Vibrionaceae</taxon>
        <taxon>Photobacterium</taxon>
    </lineage>
</organism>
<feature type="transmembrane region" description="Helical" evidence="9">
    <location>
        <begin position="95"/>
        <end position="123"/>
    </location>
</feature>
<dbReference type="PATRIC" id="fig|658445.3.peg.4363"/>
<dbReference type="InterPro" id="IPR043429">
    <property type="entry name" value="ArtM/GltK/GlnP/TcyL/YhdX-like"/>
</dbReference>
<evidence type="ECO:0000256" key="2">
    <source>
        <dbReference type="ARBA" id="ARBA00010072"/>
    </source>
</evidence>
<dbReference type="SUPFAM" id="SSF161098">
    <property type="entry name" value="MetI-like"/>
    <property type="match status" value="2"/>
</dbReference>
<dbReference type="Gene3D" id="1.10.3720.10">
    <property type="entry name" value="MetI-like"/>
    <property type="match status" value="2"/>
</dbReference>
<dbReference type="Proteomes" id="UP000032303">
    <property type="component" value="Chromosome 2"/>
</dbReference>
<dbReference type="KEGG" id="pgb:H744_2c2360"/>
<evidence type="ECO:0000256" key="3">
    <source>
        <dbReference type="ARBA" id="ARBA00022448"/>
    </source>
</evidence>
<feature type="transmembrane region" description="Helical" evidence="9">
    <location>
        <begin position="63"/>
        <end position="83"/>
    </location>
</feature>
<feature type="transmembrane region" description="Helical" evidence="9">
    <location>
        <begin position="135"/>
        <end position="157"/>
    </location>
</feature>
<evidence type="ECO:0000256" key="6">
    <source>
        <dbReference type="ARBA" id="ARBA00022970"/>
    </source>
</evidence>
<dbReference type="HOGENOM" id="CLU_019602_8_0_6"/>
<feature type="transmembrane region" description="Helical" evidence="9">
    <location>
        <begin position="265"/>
        <end position="288"/>
    </location>
</feature>
<comment type="similarity">
    <text evidence="2">Belongs to the binding-protein-dependent transport system permease family. HisMQ subfamily.</text>
</comment>
<dbReference type="CDD" id="cd06261">
    <property type="entry name" value="TM_PBP2"/>
    <property type="match status" value="1"/>
</dbReference>
<reference evidence="11 12" key="1">
    <citation type="submission" date="2013-05" db="EMBL/GenBank/DDBJ databases">
        <title>Complete genome sequence of the lipase-producing bacterium Photobacterium gaetbulicola Gung47.</title>
        <authorList>
            <person name="Kim Y.-O."/>
        </authorList>
    </citation>
    <scope>NUCLEOTIDE SEQUENCE [LARGE SCALE GENOMIC DNA]</scope>
    <source>
        <strain evidence="11 12">Gung47</strain>
    </source>
</reference>
<keyword evidence="3 9" id="KW-0813">Transport</keyword>
<feature type="transmembrane region" description="Helical" evidence="9">
    <location>
        <begin position="193"/>
        <end position="214"/>
    </location>
</feature>
<dbReference type="GO" id="GO:0006865">
    <property type="term" value="P:amino acid transport"/>
    <property type="evidence" value="ECO:0007669"/>
    <property type="project" value="UniProtKB-KW"/>
</dbReference>
<keyword evidence="6" id="KW-0029">Amino-acid transport</keyword>
<evidence type="ECO:0000256" key="8">
    <source>
        <dbReference type="ARBA" id="ARBA00023136"/>
    </source>
</evidence>
<feature type="transmembrane region" description="Helical" evidence="9">
    <location>
        <begin position="370"/>
        <end position="395"/>
    </location>
</feature>
<name>A0A0C5WPF4_9GAMM</name>
<gene>
    <name evidence="11" type="ORF">H744_2c2360</name>
</gene>
<feature type="domain" description="ABC transmembrane type-1" evidence="10">
    <location>
        <begin position="99"/>
        <end position="392"/>
    </location>
</feature>
<evidence type="ECO:0000256" key="1">
    <source>
        <dbReference type="ARBA" id="ARBA00004429"/>
    </source>
</evidence>
<keyword evidence="7 9" id="KW-1133">Transmembrane helix</keyword>
<accession>A0A0C5WPF4</accession>
<proteinExistence type="inferred from homology"/>
<dbReference type="GO" id="GO:0043190">
    <property type="term" value="C:ATP-binding cassette (ABC) transporter complex"/>
    <property type="evidence" value="ECO:0007669"/>
    <property type="project" value="InterPro"/>
</dbReference>
<keyword evidence="8 9" id="KW-0472">Membrane</keyword>
<dbReference type="EMBL" id="CP005974">
    <property type="protein sequence ID" value="AJR09023.1"/>
    <property type="molecule type" value="Genomic_DNA"/>
</dbReference>